<dbReference type="InterPro" id="IPR029063">
    <property type="entry name" value="SAM-dependent_MTases_sf"/>
</dbReference>
<sequence>MDNQHRAGGYDSLRINRDGQAEAFDAIGAHYDEAFPNKQGQVSAGDWLIRSLPTGARVLDLGCGTGVPTARQLVVSGFEVVGIDLSGGMVKLARECVPGATFHQMDIADLRPGGPRELGQFDAVAAFFSLLMLPRAEIPLALLTIRNLLVPGGLFALSMVEADVDDFSIPFLGNNIRVSGYLREDLRAIIAEAGFQIVEETSYSYATAVGVPPEEQIFLCCRMGFSRSGSMRISSVGKSAM</sequence>
<dbReference type="Pfam" id="PF13649">
    <property type="entry name" value="Methyltransf_25"/>
    <property type="match status" value="1"/>
</dbReference>
<organism evidence="4">
    <name type="scientific">Rhizobium meliloti</name>
    <name type="common">Ensifer meliloti</name>
    <name type="synonym">Sinorhizobium meliloti</name>
    <dbReference type="NCBI Taxonomy" id="382"/>
    <lineage>
        <taxon>Bacteria</taxon>
        <taxon>Pseudomonadati</taxon>
        <taxon>Pseudomonadota</taxon>
        <taxon>Alphaproteobacteria</taxon>
        <taxon>Hyphomicrobiales</taxon>
        <taxon>Rhizobiaceae</taxon>
        <taxon>Sinorhizobium/Ensifer group</taxon>
        <taxon>Sinorhizobium</taxon>
    </lineage>
</organism>
<dbReference type="PANTHER" id="PTHR43861">
    <property type="entry name" value="TRANS-ACONITATE 2-METHYLTRANSFERASE-RELATED"/>
    <property type="match status" value="1"/>
</dbReference>
<geneLocation type="plasmid" evidence="4">
    <name>pHRB800</name>
</geneLocation>
<protein>
    <submittedName>
        <fullName evidence="4">Methyltransferase</fullName>
    </submittedName>
</protein>
<dbReference type="CDD" id="cd02440">
    <property type="entry name" value="AdoMet_MTases"/>
    <property type="match status" value="1"/>
</dbReference>
<evidence type="ECO:0000256" key="2">
    <source>
        <dbReference type="ARBA" id="ARBA00022679"/>
    </source>
</evidence>
<dbReference type="Gene3D" id="3.40.50.150">
    <property type="entry name" value="Vaccinia Virus protein VP39"/>
    <property type="match status" value="1"/>
</dbReference>
<evidence type="ECO:0000256" key="1">
    <source>
        <dbReference type="ARBA" id="ARBA00022603"/>
    </source>
</evidence>
<keyword evidence="2 4" id="KW-0808">Transferase</keyword>
<accession>A0A0D4DCQ2</accession>
<evidence type="ECO:0000313" key="4">
    <source>
        <dbReference type="EMBL" id="AJT61625.1"/>
    </source>
</evidence>
<dbReference type="PANTHER" id="PTHR43861:SF1">
    <property type="entry name" value="TRANS-ACONITATE 2-METHYLTRANSFERASE"/>
    <property type="match status" value="1"/>
</dbReference>
<proteinExistence type="predicted"/>
<keyword evidence="4" id="KW-0614">Plasmid</keyword>
<keyword evidence="1 4" id="KW-0489">Methyltransferase</keyword>
<reference evidence="4" key="1">
    <citation type="journal article" date="2015" name="Proc. Natl. Acad. Sci. U.S.A.">
        <title>Rhizobial peptidase HrrP cleaves host-encoded signaling peptides and mediates symbiotic compatibility.</title>
        <authorList>
            <person name="Price P.A."/>
            <person name="Tanner H.R."/>
            <person name="Dillon B.A."/>
            <person name="Shabab M."/>
            <person name="Walker G.C."/>
            <person name="Griffitts J.S."/>
        </authorList>
    </citation>
    <scope>NUCLEOTIDE SEQUENCE</scope>
    <source>
        <strain evidence="4">USDA1963</strain>
        <plasmid evidence="4">pHRB800</plasmid>
    </source>
</reference>
<dbReference type="RefSeq" id="WP_014528497.1">
    <property type="nucleotide sequence ID" value="NZ_CP011000.1"/>
</dbReference>
<feature type="domain" description="Methyltransferase" evidence="3">
    <location>
        <begin position="58"/>
        <end position="153"/>
    </location>
</feature>
<dbReference type="InterPro" id="IPR041698">
    <property type="entry name" value="Methyltransf_25"/>
</dbReference>
<dbReference type="GO" id="GO:0008168">
    <property type="term" value="F:methyltransferase activity"/>
    <property type="evidence" value="ECO:0007669"/>
    <property type="project" value="UniProtKB-KW"/>
</dbReference>
<dbReference type="EMBL" id="CP011000">
    <property type="protein sequence ID" value="AJT61625.1"/>
    <property type="molecule type" value="Genomic_DNA"/>
</dbReference>
<dbReference type="GO" id="GO:0032259">
    <property type="term" value="P:methylation"/>
    <property type="evidence" value="ECO:0007669"/>
    <property type="project" value="UniProtKB-KW"/>
</dbReference>
<name>A0A0D4DCQ2_RHIML</name>
<evidence type="ECO:0000259" key="3">
    <source>
        <dbReference type="Pfam" id="PF13649"/>
    </source>
</evidence>
<dbReference type="SUPFAM" id="SSF53335">
    <property type="entry name" value="S-adenosyl-L-methionine-dependent methyltransferases"/>
    <property type="match status" value="1"/>
</dbReference>
<dbReference type="AlphaFoldDB" id="A0A0D4DCQ2"/>